<dbReference type="SMART" id="SM01100">
    <property type="entry name" value="CRAL_TRIO_N"/>
    <property type="match status" value="1"/>
</dbReference>
<name>A0A061II72_CRIGR</name>
<dbReference type="CDD" id="cd00170">
    <property type="entry name" value="SEC14"/>
    <property type="match status" value="1"/>
</dbReference>
<dbReference type="SUPFAM" id="SSF46938">
    <property type="entry name" value="CRAL/TRIO N-terminal domain"/>
    <property type="match status" value="1"/>
</dbReference>
<dbReference type="Gene3D" id="3.40.525.10">
    <property type="entry name" value="CRAL-TRIO lipid binding domain"/>
    <property type="match status" value="1"/>
</dbReference>
<gene>
    <name evidence="6" type="ORF">H671_1g2880</name>
</gene>
<evidence type="ECO:0000313" key="6">
    <source>
        <dbReference type="EMBL" id="ERE88670.1"/>
    </source>
</evidence>
<dbReference type="SUPFAM" id="SSF52087">
    <property type="entry name" value="CRAL/TRIO domain"/>
    <property type="match status" value="1"/>
</dbReference>
<dbReference type="SUPFAM" id="SSF101576">
    <property type="entry name" value="Supernatant protein factor (SPF), C-terminal domain"/>
    <property type="match status" value="1"/>
</dbReference>
<dbReference type="GO" id="GO:0008289">
    <property type="term" value="F:lipid binding"/>
    <property type="evidence" value="ECO:0007669"/>
    <property type="project" value="UniProtKB-KW"/>
</dbReference>
<proteinExistence type="predicted"/>
<dbReference type="PANTHER" id="PTHR43696">
    <property type="entry name" value="COILED-COIL DOMAIN-CONTAINING PROTEIN 157"/>
    <property type="match status" value="1"/>
</dbReference>
<organism evidence="6 7">
    <name type="scientific">Cricetulus griseus</name>
    <name type="common">Chinese hamster</name>
    <name type="synonym">Cricetulus barabensis griseus</name>
    <dbReference type="NCBI Taxonomy" id="10029"/>
    <lineage>
        <taxon>Eukaryota</taxon>
        <taxon>Metazoa</taxon>
        <taxon>Chordata</taxon>
        <taxon>Craniata</taxon>
        <taxon>Vertebrata</taxon>
        <taxon>Euteleostomi</taxon>
        <taxon>Mammalia</taxon>
        <taxon>Eutheria</taxon>
        <taxon>Euarchontoglires</taxon>
        <taxon>Glires</taxon>
        <taxon>Rodentia</taxon>
        <taxon>Myomorpha</taxon>
        <taxon>Muroidea</taxon>
        <taxon>Cricetidae</taxon>
        <taxon>Cricetinae</taxon>
        <taxon>Cricetulus</taxon>
    </lineage>
</organism>
<dbReference type="InterPro" id="IPR011074">
    <property type="entry name" value="CRAL/TRIO_N_dom"/>
</dbReference>
<keyword evidence="2" id="KW-0446">Lipid-binding</keyword>
<dbReference type="Gene3D" id="2.60.120.680">
    <property type="entry name" value="GOLD domain"/>
    <property type="match status" value="1"/>
</dbReference>
<dbReference type="AlphaFoldDB" id="A0A061II72"/>
<sequence>MAHLLGSQACMDSLRKDLTDLQGTIVDVFSRAGPVRFPSWKFPDRVACDLDMVALLEHYDHVPGDPEFTQLSHAVLLELVIDRLLLLLQSCASYLENLSLEQMMPPTRAPGPCMSVGLTVRRFWSNLLRLGMLYQQAAPQKRANQGEIPIAKPTAKGEPSRSPECMTAKFIKPPSPVPGLPLICPGLQSIPVRVSIRGPPGTSEKTKSVYSQTIETALVPCDACTSVQGSLWEVGKVVISLCQSQNLPSSLGQFQKLVQDSMGLKPLPAATMSHWAAEQSKDLTRLNKHVGALTQLVGPLRAQLEDAEGQKDELRKQVDKLEQALRQEKGERQRQAEEAERSLAKCEHDRQQLLTETCDLKTKVATLEGDLKQQQKSMQATVAKAQQLEEEGERRAAAERQVQQLEEQVQLLAGRLDGAGQQIRWASTELDKEKARVDSMVRHQESLQAKQRTLLQQLDSLDQEREELRGSLDEAEARRAELEEQLQSLQNDREQGQCQIQAQQELLHSLHQEKQDLEQVTTDLQLTISELHLELEDLKERERLLVTFPDLHQHMEAQIQSSGNVTHDMEKQVQANDIRIQVLQEDNRRLQSMLTKIREVAQQGGLKMIPQGQLWSLPYKDTQGEFRENVQDVLPTLPNPDDYFLLRWLRARSFDLQKSEAMLRKHVEFRKQKDIDNIISWQPPEVIQQYLSGGRCGYDLDGCPVWYDIIGPLDAKGLLFSASKQDLLRTKMRDCELLLQECAHQTTKLGKKIETITMIYDCEGLGLKHLWKPAVEAYGEFLSMFEENYPETLKRLFVVKAPKLFPVAYNLIKPFLSEDTRKKIMVLGANWKEVLLKHISPEQLPVEYGGTMTDPDGNPKCKSKINYGGDIPKQYYVRDQVKQQYEHSVQISRASSHQVEYEILFPGCVLRWQFMSEGSDVGFGIFLKTKIGERQRAGEMTEVLPSQRYNSHMVPEDGTLTCSEPGIYVLRFDNTYSFIHAKKVSFTVEVLLPDKAAEEKMNQQGAVTPK</sequence>
<evidence type="ECO:0000256" key="3">
    <source>
        <dbReference type="SAM" id="MobiDB-lite"/>
    </source>
</evidence>
<evidence type="ECO:0000256" key="1">
    <source>
        <dbReference type="ARBA" id="ARBA00022448"/>
    </source>
</evidence>
<dbReference type="Gene3D" id="1.20.5.340">
    <property type="match status" value="1"/>
</dbReference>
<evidence type="ECO:0000259" key="4">
    <source>
        <dbReference type="PROSITE" id="PS50191"/>
    </source>
</evidence>
<dbReference type="Proteomes" id="UP000030759">
    <property type="component" value="Unassembled WGS sequence"/>
</dbReference>
<feature type="region of interest" description="Disordered" evidence="3">
    <location>
        <begin position="325"/>
        <end position="346"/>
    </location>
</feature>
<dbReference type="PROSITE" id="PS50191">
    <property type="entry name" value="CRAL_TRIO"/>
    <property type="match status" value="1"/>
</dbReference>
<keyword evidence="1" id="KW-0813">Transport</keyword>
<dbReference type="FunFam" id="2.60.120.680:FF:000001">
    <property type="entry name" value="SEC14-like protein 2 isoform X1"/>
    <property type="match status" value="1"/>
</dbReference>
<dbReference type="InterPro" id="IPR001251">
    <property type="entry name" value="CRAL-TRIO_dom"/>
</dbReference>
<dbReference type="EMBL" id="KE665544">
    <property type="protein sequence ID" value="ERE88670.1"/>
    <property type="molecule type" value="Genomic_DNA"/>
</dbReference>
<dbReference type="FunFam" id="3.40.525.10:FF:000009">
    <property type="entry name" value="SEC14-like 2 (S. cerevisiae)"/>
    <property type="match status" value="1"/>
</dbReference>
<reference evidence="7" key="1">
    <citation type="journal article" date="2013" name="Nat. Biotechnol.">
        <title>Chinese hamster genome sequenced from sorted chromosomes.</title>
        <authorList>
            <person name="Brinkrolf K."/>
            <person name="Rupp O."/>
            <person name="Laux H."/>
            <person name="Kollin F."/>
            <person name="Ernst W."/>
            <person name="Linke B."/>
            <person name="Kofler R."/>
            <person name="Romand S."/>
            <person name="Hesse F."/>
            <person name="Budach W.E."/>
            <person name="Galosy S."/>
            <person name="Muller D."/>
            <person name="Noll T."/>
            <person name="Wienberg J."/>
            <person name="Jostock T."/>
            <person name="Leonard M."/>
            <person name="Grillari J."/>
            <person name="Tauch A."/>
            <person name="Goesmann A."/>
            <person name="Helk B."/>
            <person name="Mott J.E."/>
            <person name="Puhler A."/>
            <person name="Borth N."/>
        </authorList>
    </citation>
    <scope>NUCLEOTIDE SEQUENCE [LARGE SCALE GENOMIC DNA]</scope>
    <source>
        <strain evidence="7">17A/GY</strain>
    </source>
</reference>
<dbReference type="InterPro" id="IPR036273">
    <property type="entry name" value="CRAL/TRIO_N_dom_sf"/>
</dbReference>
<dbReference type="SMART" id="SM00516">
    <property type="entry name" value="SEC14"/>
    <property type="match status" value="1"/>
</dbReference>
<feature type="domain" description="CRAL-TRIO" evidence="4">
    <location>
        <begin position="683"/>
        <end position="856"/>
    </location>
</feature>
<evidence type="ECO:0000256" key="2">
    <source>
        <dbReference type="ARBA" id="ARBA00023121"/>
    </source>
</evidence>
<dbReference type="InterPro" id="IPR029681">
    <property type="entry name" value="CCDC157"/>
</dbReference>
<dbReference type="InterPro" id="IPR009038">
    <property type="entry name" value="GOLD_dom"/>
</dbReference>
<dbReference type="Pfam" id="PF00650">
    <property type="entry name" value="CRAL_TRIO"/>
    <property type="match status" value="1"/>
</dbReference>
<feature type="domain" description="GOLD" evidence="5">
    <location>
        <begin position="882"/>
        <end position="990"/>
    </location>
</feature>
<protein>
    <submittedName>
        <fullName evidence="6">Coiled-coil domain-containing protein</fullName>
    </submittedName>
</protein>
<dbReference type="InterPro" id="IPR036865">
    <property type="entry name" value="CRAL-TRIO_dom_sf"/>
</dbReference>
<accession>A0A061II72</accession>
<evidence type="ECO:0000259" key="5">
    <source>
        <dbReference type="PROSITE" id="PS50866"/>
    </source>
</evidence>
<dbReference type="InterPro" id="IPR036598">
    <property type="entry name" value="GOLD_dom_sf"/>
</dbReference>
<dbReference type="PANTHER" id="PTHR43696:SF9">
    <property type="entry name" value="COILED-COIL DOMAIN-CONTAINING PROTEIN 157"/>
    <property type="match status" value="1"/>
</dbReference>
<feature type="region of interest" description="Disordered" evidence="3">
    <location>
        <begin position="144"/>
        <end position="164"/>
    </location>
</feature>
<evidence type="ECO:0000313" key="7">
    <source>
        <dbReference type="Proteomes" id="UP000030759"/>
    </source>
</evidence>
<dbReference type="PRINTS" id="PR00180">
    <property type="entry name" value="CRETINALDHBP"/>
</dbReference>
<dbReference type="Gene3D" id="1.20.5.170">
    <property type="match status" value="1"/>
</dbReference>
<dbReference type="PROSITE" id="PS50866">
    <property type="entry name" value="GOLD"/>
    <property type="match status" value="1"/>
</dbReference>